<name>A0A2A2DCW7_9ACTN</name>
<dbReference type="AlphaFoldDB" id="A0A2A2DCW7"/>
<proteinExistence type="predicted"/>
<dbReference type="SMART" id="SM00849">
    <property type="entry name" value="Lactamase_B"/>
    <property type="match status" value="1"/>
</dbReference>
<dbReference type="SUPFAM" id="SSF56281">
    <property type="entry name" value="Metallo-hydrolase/oxidoreductase"/>
    <property type="match status" value="1"/>
</dbReference>
<protein>
    <submittedName>
        <fullName evidence="3">Hydrolase</fullName>
    </submittedName>
</protein>
<dbReference type="Gene3D" id="3.60.15.10">
    <property type="entry name" value="Ribonuclease Z/Hydroxyacylglutathione hydrolase-like"/>
    <property type="match status" value="1"/>
</dbReference>
<dbReference type="GO" id="GO:0016787">
    <property type="term" value="F:hydrolase activity"/>
    <property type="evidence" value="ECO:0007669"/>
    <property type="project" value="UniProtKB-KW"/>
</dbReference>
<dbReference type="InterPro" id="IPR050662">
    <property type="entry name" value="Sec-metab_biosynth-thioest"/>
</dbReference>
<organism evidence="3 4">
    <name type="scientific">Streptomyces albireticuli</name>
    <dbReference type="NCBI Taxonomy" id="1940"/>
    <lineage>
        <taxon>Bacteria</taxon>
        <taxon>Bacillati</taxon>
        <taxon>Actinomycetota</taxon>
        <taxon>Actinomycetes</taxon>
        <taxon>Kitasatosporales</taxon>
        <taxon>Streptomycetaceae</taxon>
        <taxon>Streptomyces</taxon>
    </lineage>
</organism>
<keyword evidence="4" id="KW-1185">Reference proteome</keyword>
<feature type="domain" description="Metallo-beta-lactamase" evidence="2">
    <location>
        <begin position="114"/>
        <end position="347"/>
    </location>
</feature>
<accession>A0A2A2DCW7</accession>
<evidence type="ECO:0000313" key="3">
    <source>
        <dbReference type="EMBL" id="PAU49355.1"/>
    </source>
</evidence>
<feature type="compositionally biased region" description="Pro residues" evidence="1">
    <location>
        <begin position="65"/>
        <end position="93"/>
    </location>
</feature>
<keyword evidence="3" id="KW-0378">Hydrolase</keyword>
<dbReference type="Proteomes" id="UP000218944">
    <property type="component" value="Unassembled WGS sequence"/>
</dbReference>
<comment type="caution">
    <text evidence="3">The sequence shown here is derived from an EMBL/GenBank/DDBJ whole genome shotgun (WGS) entry which is preliminary data.</text>
</comment>
<dbReference type="Pfam" id="PF00753">
    <property type="entry name" value="Lactamase_B"/>
    <property type="match status" value="1"/>
</dbReference>
<dbReference type="EMBL" id="NSJV01000157">
    <property type="protein sequence ID" value="PAU49355.1"/>
    <property type="molecule type" value="Genomic_DNA"/>
</dbReference>
<evidence type="ECO:0000313" key="4">
    <source>
        <dbReference type="Proteomes" id="UP000218944"/>
    </source>
</evidence>
<evidence type="ECO:0000256" key="1">
    <source>
        <dbReference type="SAM" id="MobiDB-lite"/>
    </source>
</evidence>
<feature type="compositionally biased region" description="Pro residues" evidence="1">
    <location>
        <begin position="44"/>
        <end position="56"/>
    </location>
</feature>
<dbReference type="PANTHER" id="PTHR23131:SF4">
    <property type="entry name" value="METALLO-BETA-LACTAMASE SUPERFAMILY POTEIN"/>
    <property type="match status" value="1"/>
</dbReference>
<feature type="compositionally biased region" description="Low complexity" evidence="1">
    <location>
        <begin position="33"/>
        <end position="43"/>
    </location>
</feature>
<dbReference type="PANTHER" id="PTHR23131">
    <property type="entry name" value="ENDORIBONUCLEASE LACTB2"/>
    <property type="match status" value="1"/>
</dbReference>
<sequence length="437" mass="45833">MAHVPDVPDGPDAPDTPDESRIPGAPGPPGTPGTPRTPETPASPRHPAPPTPPGSPGTPSTPRAPGTPGPLESPTPLAPPPQSPPQPPPPPPVTDHGGGVWSLPVPIPGNPLGHTLVHLLETDRGPVLVDTGWDDPASWDALTAGLAACGTSVEALHGVLVTHHHPDHHGLSGRVREVSGAWIAMHPADTELVRHLRGTPPGGWIDLLAGKLTAAGAPAAHVARLEAARAGDREPPGRRAALPDRELVHGELLDLPGRRLRAVWTPGHTPGHVCLHLEEAHPRGGAGNGRLFSGDHLLPGITPHVGLYEIYEPARAPGGRPADPLGDYLSSLARVAALGPAEVLPAHQHAFTDAPGRVRELLAHHRARLAELRALLRTPRTLWQLTGSMAWNRPWARIPYASRNIAVAEAEAHLRHLVARRLAEAVPGSHPVAYVAV</sequence>
<dbReference type="InterPro" id="IPR001279">
    <property type="entry name" value="Metallo-B-lactamas"/>
</dbReference>
<gene>
    <name evidence="3" type="ORF">CK936_08310</name>
</gene>
<evidence type="ECO:0000259" key="2">
    <source>
        <dbReference type="SMART" id="SM00849"/>
    </source>
</evidence>
<reference evidence="3 4" key="1">
    <citation type="submission" date="2017-08" db="EMBL/GenBank/DDBJ databases">
        <title>Genome sequence of Streptomyces albireticuli NRRL B-1670.</title>
        <authorList>
            <person name="Graham D.E."/>
            <person name="Mahan K.M."/>
            <person name="Klingeman D.M."/>
            <person name="Hettich R.L."/>
            <person name="Parry R.J."/>
            <person name="Spain J.C."/>
        </authorList>
    </citation>
    <scope>NUCLEOTIDE SEQUENCE [LARGE SCALE GENOMIC DNA]</scope>
    <source>
        <strain evidence="3 4">NRRL B-1670</strain>
    </source>
</reference>
<feature type="region of interest" description="Disordered" evidence="1">
    <location>
        <begin position="1"/>
        <end position="106"/>
    </location>
</feature>
<dbReference type="InterPro" id="IPR036866">
    <property type="entry name" value="RibonucZ/Hydroxyglut_hydro"/>
</dbReference>